<dbReference type="SUPFAM" id="SSF53474">
    <property type="entry name" value="alpha/beta-Hydrolases"/>
    <property type="match status" value="1"/>
</dbReference>
<dbReference type="Proteomes" id="UP000800036">
    <property type="component" value="Unassembled WGS sequence"/>
</dbReference>
<protein>
    <recommendedName>
        <fullName evidence="1">1-alkyl-2-acetylglycerophosphocholine esterase</fullName>
        <ecNumber evidence="1">3.1.1.47</ecNumber>
    </recommendedName>
</protein>
<dbReference type="EC" id="3.1.1.47" evidence="1"/>
<dbReference type="AlphaFoldDB" id="A0A6A5UU95"/>
<evidence type="ECO:0000313" key="6">
    <source>
        <dbReference type="Proteomes" id="UP000800036"/>
    </source>
</evidence>
<keyword evidence="6" id="KW-1185">Reference proteome</keyword>
<sequence>MTNGPLIDYSRNDINASTPTPRALMLSVFQPAKCASTVYVPYMPNKTAEHQGPYLQSQFDISENLSPLFQQARLPVCPEDFGGCSTVDEGRILLFSPGVFAPRLFYSVVASAIASEGFTVISIDHPEDANIIEYPDGHTVYHNATPNPTREELISYIYPRVADVSFIIDQLSNATAMAELLPHRGARPFPTDRVAMLGHSMGGIAAVVAASQEPRLRGAINWDQGLLFVDLPPSGVSQPVMYVTQPNATDPTGWERLNGPKLWVEVANTTHMSYTDALVLLQGAGQNTTALADMLGTIEPAELVKILVAYTAEWMNGAFAGEVGGSLLQGGEPDRFPEVSVVKKSNY</sequence>
<proteinExistence type="predicted"/>
<organism evidence="5 6">
    <name type="scientific">Bimuria novae-zelandiae CBS 107.79</name>
    <dbReference type="NCBI Taxonomy" id="1447943"/>
    <lineage>
        <taxon>Eukaryota</taxon>
        <taxon>Fungi</taxon>
        <taxon>Dikarya</taxon>
        <taxon>Ascomycota</taxon>
        <taxon>Pezizomycotina</taxon>
        <taxon>Dothideomycetes</taxon>
        <taxon>Pleosporomycetidae</taxon>
        <taxon>Pleosporales</taxon>
        <taxon>Massarineae</taxon>
        <taxon>Didymosphaeriaceae</taxon>
        <taxon>Bimuria</taxon>
    </lineage>
</organism>
<evidence type="ECO:0000256" key="4">
    <source>
        <dbReference type="ARBA" id="ARBA00023098"/>
    </source>
</evidence>
<evidence type="ECO:0000313" key="5">
    <source>
        <dbReference type="EMBL" id="KAF1967312.1"/>
    </source>
</evidence>
<accession>A0A6A5UU95</accession>
<dbReference type="GO" id="GO:0016042">
    <property type="term" value="P:lipid catabolic process"/>
    <property type="evidence" value="ECO:0007669"/>
    <property type="project" value="UniProtKB-KW"/>
</dbReference>
<evidence type="ECO:0000256" key="2">
    <source>
        <dbReference type="ARBA" id="ARBA00022801"/>
    </source>
</evidence>
<name>A0A6A5UU95_9PLEO</name>
<keyword evidence="3" id="KW-0442">Lipid degradation</keyword>
<dbReference type="GO" id="GO:0003847">
    <property type="term" value="F:1-alkyl-2-acetylglycerophosphocholine esterase activity"/>
    <property type="evidence" value="ECO:0007669"/>
    <property type="project" value="UniProtKB-EC"/>
</dbReference>
<evidence type="ECO:0000256" key="1">
    <source>
        <dbReference type="ARBA" id="ARBA00013201"/>
    </source>
</evidence>
<keyword evidence="4" id="KW-0443">Lipid metabolism</keyword>
<dbReference type="Gene3D" id="3.40.50.1820">
    <property type="entry name" value="alpha/beta hydrolase"/>
    <property type="match status" value="1"/>
</dbReference>
<dbReference type="OrthoDB" id="2363873at2759"/>
<dbReference type="InterPro" id="IPR029058">
    <property type="entry name" value="AB_hydrolase_fold"/>
</dbReference>
<dbReference type="EMBL" id="ML976734">
    <property type="protein sequence ID" value="KAF1967312.1"/>
    <property type="molecule type" value="Genomic_DNA"/>
</dbReference>
<dbReference type="PANTHER" id="PTHR10272">
    <property type="entry name" value="PLATELET-ACTIVATING FACTOR ACETYLHYDROLASE"/>
    <property type="match status" value="1"/>
</dbReference>
<keyword evidence="2" id="KW-0378">Hydrolase</keyword>
<dbReference type="PANTHER" id="PTHR10272:SF14">
    <property type="entry name" value="PAF ACETYLHYDROLASE FAMILY PROTEIN"/>
    <property type="match status" value="1"/>
</dbReference>
<gene>
    <name evidence="5" type="ORF">BU23DRAFT_559506</name>
</gene>
<dbReference type="Pfam" id="PF03403">
    <property type="entry name" value="PAF-AH_p_II"/>
    <property type="match status" value="1"/>
</dbReference>
<reference evidence="5" key="1">
    <citation type="journal article" date="2020" name="Stud. Mycol.">
        <title>101 Dothideomycetes genomes: a test case for predicting lifestyles and emergence of pathogens.</title>
        <authorList>
            <person name="Haridas S."/>
            <person name="Albert R."/>
            <person name="Binder M."/>
            <person name="Bloem J."/>
            <person name="Labutti K."/>
            <person name="Salamov A."/>
            <person name="Andreopoulos B."/>
            <person name="Baker S."/>
            <person name="Barry K."/>
            <person name="Bills G."/>
            <person name="Bluhm B."/>
            <person name="Cannon C."/>
            <person name="Castanera R."/>
            <person name="Culley D."/>
            <person name="Daum C."/>
            <person name="Ezra D."/>
            <person name="Gonzalez J."/>
            <person name="Henrissat B."/>
            <person name="Kuo A."/>
            <person name="Liang C."/>
            <person name="Lipzen A."/>
            <person name="Lutzoni F."/>
            <person name="Magnuson J."/>
            <person name="Mondo S."/>
            <person name="Nolan M."/>
            <person name="Ohm R."/>
            <person name="Pangilinan J."/>
            <person name="Park H.-J."/>
            <person name="Ramirez L."/>
            <person name="Alfaro M."/>
            <person name="Sun H."/>
            <person name="Tritt A."/>
            <person name="Yoshinaga Y."/>
            <person name="Zwiers L.-H."/>
            <person name="Turgeon B."/>
            <person name="Goodwin S."/>
            <person name="Spatafora J."/>
            <person name="Crous P."/>
            <person name="Grigoriev I."/>
        </authorList>
    </citation>
    <scope>NUCLEOTIDE SEQUENCE</scope>
    <source>
        <strain evidence="5">CBS 107.79</strain>
    </source>
</reference>
<evidence type="ECO:0000256" key="3">
    <source>
        <dbReference type="ARBA" id="ARBA00022963"/>
    </source>
</evidence>